<dbReference type="InterPro" id="IPR038177">
    <property type="entry name" value="IAT_beta_sf"/>
</dbReference>
<dbReference type="InterPro" id="IPR008964">
    <property type="entry name" value="Invasin/intimin_cell_adhesion"/>
</dbReference>
<dbReference type="Gene3D" id="2.40.160.160">
    <property type="entry name" value="Inverse autotransporter, beta-domain"/>
    <property type="match status" value="1"/>
</dbReference>
<dbReference type="InterPro" id="IPR051715">
    <property type="entry name" value="Intimin-Invasin_domain"/>
</dbReference>
<feature type="domain" description="Big-1" evidence="2">
    <location>
        <begin position="679"/>
        <end position="774"/>
    </location>
</feature>
<organism evidence="3 4">
    <name type="scientific">Xenorhabdus eapokensis</name>
    <dbReference type="NCBI Taxonomy" id="1873482"/>
    <lineage>
        <taxon>Bacteria</taxon>
        <taxon>Pseudomonadati</taxon>
        <taxon>Pseudomonadota</taxon>
        <taxon>Gammaproteobacteria</taxon>
        <taxon>Enterobacterales</taxon>
        <taxon>Morganellaceae</taxon>
        <taxon>Xenorhabdus</taxon>
    </lineage>
</organism>
<feature type="domain" description="Big-1" evidence="2">
    <location>
        <begin position="896"/>
        <end position="991"/>
    </location>
</feature>
<keyword evidence="4" id="KW-1185">Reference proteome</keyword>
<evidence type="ECO:0000313" key="4">
    <source>
        <dbReference type="Proteomes" id="UP000186268"/>
    </source>
</evidence>
<dbReference type="OrthoDB" id="6437047at2"/>
<dbReference type="InterPro" id="IPR003535">
    <property type="entry name" value="Intimin/invasin_bac"/>
</dbReference>
<evidence type="ECO:0000313" key="3">
    <source>
        <dbReference type="EMBL" id="OKO99584.1"/>
    </source>
</evidence>
<dbReference type="SUPFAM" id="SSF49373">
    <property type="entry name" value="Invasin/intimin cell-adhesion fragments"/>
    <property type="match status" value="4"/>
</dbReference>
<dbReference type="FunFam" id="2.40.160.160:FF:000001">
    <property type="entry name" value="Intimin-like inverse autotransporter SinH"/>
    <property type="match status" value="1"/>
</dbReference>
<dbReference type="InterPro" id="IPR003344">
    <property type="entry name" value="Big_1_dom"/>
</dbReference>
<dbReference type="InterPro" id="IPR024519">
    <property type="entry name" value="IAT_beta"/>
</dbReference>
<dbReference type="RefSeq" id="WP_074025131.1">
    <property type="nucleotide sequence ID" value="NZ_CAWNAG010000159.1"/>
</dbReference>
<dbReference type="Pfam" id="PF11924">
    <property type="entry name" value="IAT_beta"/>
    <property type="match status" value="1"/>
</dbReference>
<dbReference type="PRINTS" id="PR01369">
    <property type="entry name" value="INTIMIN"/>
</dbReference>
<evidence type="ECO:0000256" key="1">
    <source>
        <dbReference type="ARBA" id="ARBA00010116"/>
    </source>
</evidence>
<gene>
    <name evidence="3" type="ORF">Xedl_03607</name>
</gene>
<dbReference type="STRING" id="1873482.Xedl_03607"/>
<protein>
    <submittedName>
        <fullName evidence="3">Putative Bacterial Ig-like domain</fullName>
    </submittedName>
</protein>
<name>A0A1Q5TH81_9GAMM</name>
<dbReference type="GO" id="GO:0007155">
    <property type="term" value="P:cell adhesion"/>
    <property type="evidence" value="ECO:0007669"/>
    <property type="project" value="InterPro"/>
</dbReference>
<dbReference type="Gene3D" id="2.60.40.10">
    <property type="entry name" value="Immunoglobulins"/>
    <property type="match status" value="4"/>
</dbReference>
<dbReference type="GO" id="GO:0009279">
    <property type="term" value="C:cell outer membrane"/>
    <property type="evidence" value="ECO:0007669"/>
    <property type="project" value="TreeGrafter"/>
</dbReference>
<dbReference type="SMART" id="SM00634">
    <property type="entry name" value="BID_1"/>
    <property type="match status" value="3"/>
</dbReference>
<dbReference type="PROSITE" id="PS51127">
    <property type="entry name" value="BIG1"/>
    <property type="match status" value="2"/>
</dbReference>
<comment type="caution">
    <text evidence="3">The sequence shown here is derived from an EMBL/GenBank/DDBJ whole genome shotgun (WGS) entry which is preliminary data.</text>
</comment>
<reference evidence="3 4" key="1">
    <citation type="submission" date="2016-09" db="EMBL/GenBank/DDBJ databases">
        <title>Xenorhabdus thuongxuanensis sp. nov. and Xenorhabdus eapokensis sp. nov., isolated from Steinernema species.</title>
        <authorList>
            <person name="Kaempfer P."/>
            <person name="Tobias N.J."/>
            <person name="Phan Ke L."/>
            <person name="Bode H.B."/>
            <person name="Glaeser S.P."/>
        </authorList>
    </citation>
    <scope>NUCLEOTIDE SEQUENCE [LARGE SCALE GENOMIC DNA]</scope>
    <source>
        <strain evidence="3 4">DL20</strain>
    </source>
</reference>
<sequence>MSSCVKKIIFLIILFYTLFMLSTTTSASVEHSVQPKKQETYLNNTYEPDTSKIIHNNMQVARNILSSSPSELKEQATYYALSRFNNTISSEVQKWLSQFGTVKINFGLDRKGSLKNSSLDLLLPLYDNKTNWLFFSQFGYRNKDSRDTVNFGLGGRYFYQNWMYGLNTFYDYDIIGKNRRVGFGSEIWGNYIKLSANAYYRLSDWQQSRKFQYYHERPANGYNINGEFYLPFYPNLGTNLSYEQYFGDNVTLFDRKTKQKNPSLAKIGLTYTPIPLITIGADYKQGTGNRTEMQFLANLNIKLGSSLSEQLSPDNVASMRTLAGSRYDLVERNNNIVLDHRSIPTAQFSLQKATVIGYSRQQINIPIKLPTDTSIKKIHIYGEKERENFEKNKGKIFVSSNGIQVVLPEFLNGKNEKNVYTFYTVAELSNNQKTEPQHIQLIVKPFEIYHRDEANFTPSGPLPASGDTKDGYTFSPVITFDTSDKVPSEITIDNVQWVTEPPADKNSGLEFHPQYKFEQIKTDKNGYFLKDDRVILTSTKSIKDVKVYLVMDSQPKKLLGTVSFTDNTQSYQVKEIEVTPDGDLTADGEQTYTYKALIVDNEKNPAINKKLSEVNWNIDNPVDGLTLHVPKDEIQTDSEGKLKATLTSNKKADGIWVSLTIEKQSPVKAPRAVSFKLESISVQPDSAKLKSVHDTYTYTAIITNSEGKAEKGKTVQWSLLESVQGVTLDPVTTVTDGDGKVTAKLTSSVAASNIIVTASSGGNTGKAQQPANFAWPVIHKPIVTPKSGDVSNDGSDAYTYTAMVYEPDGTTIYTGQKIKFEWSLQQPTGDKTTYLKTSGDVTTSPKGELTNNLVSSHNPPIKDAVVCVAIAGNRASENGQQCADKVSFAEPVKLENISVQPDSAKLKSVHDTYTYTAIITNSEGKAEKGKTVQWSLLESVQGVTLDPVTTVTDGDGKVTAKLTSSVAASNIIVTASSGGNTGKAQQPANFAWPVIHKPIVTPKSGDVSNDGSDAYTYTAMVYEPDGTTIYTGQKIKFEWSLQQPTGDKTTYLKTSGDVTTSPKGELTNNLVSSHNPPIKDAVVCVAIAGNRASENGQQCADKVSFDKAYTLTFTVIRPTSTLEGKANQYTFIATIKRKKDNGLQPGVPINWGTSLPVPLAQEPHLITTQENITNSQGQATFTMYSDNGGFDNITVTAAADNSSPDSKSETVKITARPKNDDNHILLYHYNGQKGLATTRDGVLARNLTFGWDKLRFIPKHNANNPEIAGANAYPAYNSNNENIIIVAVKNDTGDGYFEVKAAGSTTVESRYTFPSGRYLVYQTNIAINKMVFADTGGVYGKAVSYAYPPERQFSPAMSCTTGSPVETTDIEDSITELVKQGTDLKAAGLIGDIDGVDFIGANTSGYTQAYPLSSSHKADLFILLCY</sequence>
<dbReference type="EMBL" id="MKGQ01000050">
    <property type="protein sequence ID" value="OKO99584.1"/>
    <property type="molecule type" value="Genomic_DNA"/>
</dbReference>
<dbReference type="Proteomes" id="UP000186268">
    <property type="component" value="Unassembled WGS sequence"/>
</dbReference>
<comment type="similarity">
    <text evidence="1">Belongs to the intimin/invasin family.</text>
</comment>
<dbReference type="PANTHER" id="PTHR39576:SF2">
    <property type="entry name" value="ATTACHING AND EFFACING PROTEIN HOMOLOG-RELATED"/>
    <property type="match status" value="1"/>
</dbReference>
<dbReference type="PANTHER" id="PTHR39576">
    <property type="entry name" value="ATTACHING AND EFFACING PROTEIN HOMOLOG-RELATED-RELATED"/>
    <property type="match status" value="1"/>
</dbReference>
<proteinExistence type="inferred from homology"/>
<evidence type="ECO:0000259" key="2">
    <source>
        <dbReference type="PROSITE" id="PS51127"/>
    </source>
</evidence>
<accession>A0A1Q5TH81</accession>
<dbReference type="InterPro" id="IPR013783">
    <property type="entry name" value="Ig-like_fold"/>
</dbReference>